<dbReference type="SUPFAM" id="SSF48371">
    <property type="entry name" value="ARM repeat"/>
    <property type="match status" value="1"/>
</dbReference>
<evidence type="ECO:0000313" key="6">
    <source>
        <dbReference type="WBParaSite" id="DME_0000720601-mRNA-1"/>
    </source>
</evidence>
<dbReference type="WBParaSite" id="DME_0000720601-mRNA-1">
    <property type="protein sequence ID" value="DME_0000720601-mRNA-1"/>
    <property type="gene ID" value="DME_0000720601"/>
</dbReference>
<dbReference type="InterPro" id="IPR011989">
    <property type="entry name" value="ARM-like"/>
</dbReference>
<dbReference type="PANTHER" id="PTHR11223">
    <property type="entry name" value="EXPORTIN 1/5"/>
    <property type="match status" value="1"/>
</dbReference>
<dbReference type="InterPro" id="IPR045065">
    <property type="entry name" value="XPO1/5"/>
</dbReference>
<evidence type="ECO:0000313" key="5">
    <source>
        <dbReference type="Proteomes" id="UP000274756"/>
    </source>
</evidence>
<keyword evidence="5" id="KW-1185">Reference proteome</keyword>
<dbReference type="GO" id="GO:0006405">
    <property type="term" value="P:RNA export from nucleus"/>
    <property type="evidence" value="ECO:0007669"/>
    <property type="project" value="TreeGrafter"/>
</dbReference>
<dbReference type="Proteomes" id="UP000038040">
    <property type="component" value="Unplaced"/>
</dbReference>
<dbReference type="OrthoDB" id="2215036at2759"/>
<protein>
    <submittedName>
        <fullName evidence="6">Xpo1 domain-containing protein</fullName>
    </submittedName>
</protein>
<dbReference type="InterPro" id="IPR016024">
    <property type="entry name" value="ARM-type_fold"/>
</dbReference>
<accession>A0A158Q5F3</accession>
<dbReference type="GO" id="GO:0005634">
    <property type="term" value="C:nucleus"/>
    <property type="evidence" value="ECO:0007669"/>
    <property type="project" value="TreeGrafter"/>
</dbReference>
<dbReference type="PANTHER" id="PTHR11223:SF3">
    <property type="entry name" value="EXPORTIN-5"/>
    <property type="match status" value="1"/>
</dbReference>
<dbReference type="GO" id="GO:0005737">
    <property type="term" value="C:cytoplasm"/>
    <property type="evidence" value="ECO:0007669"/>
    <property type="project" value="TreeGrafter"/>
</dbReference>
<sequence length="1045" mass="120314">MTDINFGKALEAIRIIYDPLANNNLRLEAYQLIESIKEFETAQVQRFVNYLISLDDVILNHVDSRISIRNECFKLIGLRLPPSTAACRCIVSMIKHEWPQNWPELFDQFDQIARLSPLHVQIPFAVLEQLVEDVIYIRSIDNPSRRKDINNGIGMFLSQIIRMVLLALDQCALNYFSDHLAEYIPVAQSAISLLSELVEWMPSKTLELYIDDITARCIGRIASRKHIKASENRIIRALFSDFSMKSILTSADIAANVSAKREDHYLYLKALCEALSSLGIHLSEVWNGTPPNFSFYLSAMEAFFCHPSVHLRRAASDVYVTFTAQPEIVSEQLFDESFSRIIVQIPILINKPDFDSPDSPALIYSQIDYDGIPELIQELRKFRERAMQLLRYACDSKHGEIVNKITIDWLQNRCIGAIESVSEAEWESMLRVVRINFSGSYVAQLLDFGESQIFVEIFDRITLLLDKCSSVFICNFLVSILSALFVILKLHPDHVVSFLNQIRKKLLYENWDEVMDEKSIKRHCFSILMRLLTSYSDIIKNYAQNIFDICVEVRPYVSIMQLSSLTQVLAELSNLCPNYDEQTNFLASVLHEPISFFKSPEIISTLQSDLDFLNYYGFTEAAPQTMEALVESPFLKRCSMLRSNLSMISHVLSNVRSLEPSKHPVFSFIQPILPNIFRAAARIKSLHSAQSIALIHSSYGPNIFDITYAERLQLLNGIESSDQMKNKDDILHNSRNFFFSLHETIQTIVALMAQKMKKYLFMEPQIGEWSLALISGAAECPDFRIRYWIRRCWTPFLCSCPQSVYTQIRPFMLSLASELYSRLSKSWEKLYEMYRAEESPSPEEIFAEHVISFVTREVVALLHEFFGFSDKDDEKKDSVNCDLLALVWDDREVLEAYTSLSFLCLACNDSAASYRVIPICKRITDMVKEKHYFDMAPHLLIRCIQGIQHDNCEVLFHILQQVPECTADMAHSFDSQIRAIKIAGEEPTDKMKRQIMKKILQSVIAVDIGNQHRRPVRWRHLSPIPKIHKVLEEDFTALGLIFDFI</sequence>
<dbReference type="Pfam" id="PF08389">
    <property type="entry name" value="Xpo1"/>
    <property type="match status" value="1"/>
</dbReference>
<feature type="domain" description="Exportin-1/Importin-beta-like" evidence="1">
    <location>
        <begin position="84"/>
        <end position="204"/>
    </location>
</feature>
<dbReference type="Gene3D" id="1.25.10.10">
    <property type="entry name" value="Leucine-rich Repeat Variant"/>
    <property type="match status" value="1"/>
</dbReference>
<dbReference type="GO" id="GO:0006611">
    <property type="term" value="P:protein export from nucleus"/>
    <property type="evidence" value="ECO:0007669"/>
    <property type="project" value="InterPro"/>
</dbReference>
<dbReference type="GO" id="GO:0005049">
    <property type="term" value="F:nuclear export signal receptor activity"/>
    <property type="evidence" value="ECO:0007669"/>
    <property type="project" value="InterPro"/>
</dbReference>
<evidence type="ECO:0000259" key="1">
    <source>
        <dbReference type="Pfam" id="PF08389"/>
    </source>
</evidence>
<evidence type="ECO:0000313" key="4">
    <source>
        <dbReference type="Proteomes" id="UP000038040"/>
    </source>
</evidence>
<dbReference type="GO" id="GO:0003723">
    <property type="term" value="F:RNA binding"/>
    <property type="evidence" value="ECO:0007669"/>
    <property type="project" value="TreeGrafter"/>
</dbReference>
<reference evidence="6" key="1">
    <citation type="submission" date="2016-04" db="UniProtKB">
        <authorList>
            <consortium name="WormBaseParasite"/>
        </authorList>
    </citation>
    <scope>IDENTIFICATION</scope>
</reference>
<dbReference type="InterPro" id="IPR045478">
    <property type="entry name" value="Exportin-5_C"/>
</dbReference>
<dbReference type="Pfam" id="PF19273">
    <property type="entry name" value="Exportin-5"/>
    <property type="match status" value="1"/>
</dbReference>
<name>A0A158Q5F3_DRAME</name>
<dbReference type="InterPro" id="IPR013598">
    <property type="entry name" value="Exportin-1/Importin-b-like"/>
</dbReference>
<evidence type="ECO:0000259" key="2">
    <source>
        <dbReference type="Pfam" id="PF19273"/>
    </source>
</evidence>
<dbReference type="STRING" id="318479.A0A158Q5F3"/>
<evidence type="ECO:0000313" key="3">
    <source>
        <dbReference type="EMBL" id="VDN51704.1"/>
    </source>
</evidence>
<dbReference type="AlphaFoldDB" id="A0A158Q5F3"/>
<feature type="domain" description="Exportin-5 C-terminal" evidence="2">
    <location>
        <begin position="262"/>
        <end position="929"/>
    </location>
</feature>
<organism evidence="4 6">
    <name type="scientific">Dracunculus medinensis</name>
    <name type="common">Guinea worm</name>
    <dbReference type="NCBI Taxonomy" id="318479"/>
    <lineage>
        <taxon>Eukaryota</taxon>
        <taxon>Metazoa</taxon>
        <taxon>Ecdysozoa</taxon>
        <taxon>Nematoda</taxon>
        <taxon>Chromadorea</taxon>
        <taxon>Rhabditida</taxon>
        <taxon>Spirurina</taxon>
        <taxon>Dracunculoidea</taxon>
        <taxon>Dracunculidae</taxon>
        <taxon>Dracunculus</taxon>
    </lineage>
</organism>
<dbReference type="Proteomes" id="UP000274756">
    <property type="component" value="Unassembled WGS sequence"/>
</dbReference>
<reference evidence="3 5" key="2">
    <citation type="submission" date="2018-11" db="EMBL/GenBank/DDBJ databases">
        <authorList>
            <consortium name="Pathogen Informatics"/>
        </authorList>
    </citation>
    <scope>NUCLEOTIDE SEQUENCE [LARGE SCALE GENOMIC DNA]</scope>
</reference>
<gene>
    <name evidence="3" type="ORF">DME_LOCUS1677</name>
</gene>
<proteinExistence type="predicted"/>
<dbReference type="GO" id="GO:0042565">
    <property type="term" value="C:RNA nuclear export complex"/>
    <property type="evidence" value="ECO:0007669"/>
    <property type="project" value="TreeGrafter"/>
</dbReference>
<dbReference type="EMBL" id="UYYG01000028">
    <property type="protein sequence ID" value="VDN51704.1"/>
    <property type="molecule type" value="Genomic_DNA"/>
</dbReference>